<comment type="catalytic activity">
    <reaction evidence="26">
        <text>a 2-acylglycerol + ATP = a 2-acyl-sn-glycerol 3-phosphate + ADP + H(+)</text>
        <dbReference type="Rhea" id="RHEA:39847"/>
        <dbReference type="ChEBI" id="CHEBI:15378"/>
        <dbReference type="ChEBI" id="CHEBI:17389"/>
        <dbReference type="ChEBI" id="CHEBI:30616"/>
        <dbReference type="ChEBI" id="CHEBI:64982"/>
        <dbReference type="ChEBI" id="CHEBI:456216"/>
    </reaction>
    <physiologicalReaction direction="left-to-right" evidence="26">
        <dbReference type="Rhea" id="RHEA:39848"/>
    </physiologicalReaction>
</comment>
<dbReference type="GO" id="GO:0001729">
    <property type="term" value="F:ceramide kinase activity"/>
    <property type="evidence" value="ECO:0007669"/>
    <property type="project" value="UniProtKB-EC"/>
</dbReference>
<comment type="catalytic activity">
    <reaction evidence="27">
        <text>an N-acylsphing-4-enine + ATP = an N-acylsphing-4-enine 1-phosphate + ADP + H(+)</text>
        <dbReference type="Rhea" id="RHEA:17929"/>
        <dbReference type="ChEBI" id="CHEBI:15378"/>
        <dbReference type="ChEBI" id="CHEBI:30616"/>
        <dbReference type="ChEBI" id="CHEBI:52639"/>
        <dbReference type="ChEBI" id="CHEBI:57674"/>
        <dbReference type="ChEBI" id="CHEBI:456216"/>
        <dbReference type="EC" id="2.7.1.138"/>
    </reaction>
    <physiologicalReaction direction="left-to-right" evidence="27">
        <dbReference type="Rhea" id="RHEA:17930"/>
    </physiologicalReaction>
</comment>
<reference evidence="31" key="1">
    <citation type="submission" date="2022-01" db="EMBL/GenBank/DDBJ databases">
        <authorList>
            <person name="King R."/>
        </authorList>
    </citation>
    <scope>NUCLEOTIDE SEQUENCE</scope>
</reference>
<keyword evidence="10" id="KW-0067">ATP-binding</keyword>
<comment type="catalytic activity">
    <reaction evidence="14">
        <text>1,2-di-(9Z-octadecenoyl)-sn-glycerol + ATP = 1,2-di-(9Z-octadecenoyl)-sn-glycero-3-phosphate + ADP + H(+)</text>
        <dbReference type="Rhea" id="RHEA:40327"/>
        <dbReference type="ChEBI" id="CHEBI:15378"/>
        <dbReference type="ChEBI" id="CHEBI:30616"/>
        <dbReference type="ChEBI" id="CHEBI:52333"/>
        <dbReference type="ChEBI" id="CHEBI:74546"/>
        <dbReference type="ChEBI" id="CHEBI:456216"/>
    </reaction>
    <physiologicalReaction direction="left-to-right" evidence="14">
        <dbReference type="Rhea" id="RHEA:40328"/>
    </physiologicalReaction>
</comment>
<dbReference type="AlphaFoldDB" id="A0A9P0HSC3"/>
<dbReference type="GO" id="GO:0047620">
    <property type="term" value="F:acylglycerol kinase activity"/>
    <property type="evidence" value="ECO:0007669"/>
    <property type="project" value="UniProtKB-EC"/>
</dbReference>
<evidence type="ECO:0000256" key="19">
    <source>
        <dbReference type="ARBA" id="ARBA00024556"/>
    </source>
</evidence>
<evidence type="ECO:0000256" key="7">
    <source>
        <dbReference type="ARBA" id="ARBA00022741"/>
    </source>
</evidence>
<dbReference type="InterPro" id="IPR050187">
    <property type="entry name" value="Lipid_Phosphate_FormReg"/>
</dbReference>
<dbReference type="PANTHER" id="PTHR12358:SF31">
    <property type="entry name" value="ACYLGLYCEROL KINASE, MITOCHONDRIAL"/>
    <property type="match status" value="1"/>
</dbReference>
<gene>
    <name evidence="31" type="ORF">NEZAVI_LOCUS14931</name>
</gene>
<comment type="catalytic activity">
    <reaction evidence="16">
        <text>1-(5Z,8Z,11Z,14Z-eicosatetraenoyl)-sn-glycerol + ATP = 1-(5Z,8Z,11Z,14Z-eicosatetraenoyl)-sn-glycero-3-phosphate + ADP + H(+)</text>
        <dbReference type="Rhea" id="RHEA:43328"/>
        <dbReference type="ChEBI" id="CHEBI:15378"/>
        <dbReference type="ChEBI" id="CHEBI:30616"/>
        <dbReference type="ChEBI" id="CHEBI:34071"/>
        <dbReference type="ChEBI" id="CHEBI:74938"/>
        <dbReference type="ChEBI" id="CHEBI:456216"/>
    </reaction>
    <physiologicalReaction direction="left-to-right" evidence="16">
        <dbReference type="Rhea" id="RHEA:43329"/>
    </physiologicalReaction>
</comment>
<evidence type="ECO:0000256" key="24">
    <source>
        <dbReference type="ARBA" id="ARBA00026142"/>
    </source>
</evidence>
<name>A0A9P0HSC3_NEZVI</name>
<evidence type="ECO:0000256" key="8">
    <source>
        <dbReference type="ARBA" id="ARBA00022777"/>
    </source>
</evidence>
<keyword evidence="13" id="KW-0472">Membrane</keyword>
<dbReference type="Proteomes" id="UP001152798">
    <property type="component" value="Chromosome 7"/>
</dbReference>
<keyword evidence="6" id="KW-0808">Transferase</keyword>
<evidence type="ECO:0000256" key="14">
    <source>
        <dbReference type="ARBA" id="ARBA00023371"/>
    </source>
</evidence>
<keyword evidence="7" id="KW-0547">Nucleotide-binding</keyword>
<evidence type="ECO:0000256" key="28">
    <source>
        <dbReference type="ARBA" id="ARBA00048663"/>
    </source>
</evidence>
<evidence type="ECO:0000256" key="1">
    <source>
        <dbReference type="ARBA" id="ARBA00001946"/>
    </source>
</evidence>
<dbReference type="PANTHER" id="PTHR12358">
    <property type="entry name" value="SPHINGOSINE KINASE"/>
    <property type="match status" value="1"/>
</dbReference>
<dbReference type="PROSITE" id="PS50146">
    <property type="entry name" value="DAGK"/>
    <property type="match status" value="1"/>
</dbReference>
<dbReference type="EC" id="2.7.1.138" evidence="22"/>
<dbReference type="InterPro" id="IPR045579">
    <property type="entry name" value="AGK_C"/>
</dbReference>
<keyword evidence="8" id="KW-0418">Kinase</keyword>
<dbReference type="InterPro" id="IPR016064">
    <property type="entry name" value="NAD/diacylglycerol_kinase_sf"/>
</dbReference>
<evidence type="ECO:0000256" key="21">
    <source>
        <dbReference type="ARBA" id="ARBA00025749"/>
    </source>
</evidence>
<dbReference type="SUPFAM" id="SSF111331">
    <property type="entry name" value="NAD kinase/diacylglycerol kinase-like"/>
    <property type="match status" value="1"/>
</dbReference>
<comment type="catalytic activity">
    <reaction evidence="15">
        <text>a 1,2-diacyl-sn-glycerol + ATP = a 1,2-diacyl-sn-glycero-3-phosphate + ADP + H(+)</text>
        <dbReference type="Rhea" id="RHEA:10272"/>
        <dbReference type="ChEBI" id="CHEBI:15378"/>
        <dbReference type="ChEBI" id="CHEBI:17815"/>
        <dbReference type="ChEBI" id="CHEBI:30616"/>
        <dbReference type="ChEBI" id="CHEBI:58608"/>
        <dbReference type="ChEBI" id="CHEBI:456216"/>
        <dbReference type="EC" id="2.7.1.107"/>
    </reaction>
    <physiologicalReaction direction="left-to-right" evidence="15">
        <dbReference type="Rhea" id="RHEA:10273"/>
    </physiologicalReaction>
</comment>
<keyword evidence="12" id="KW-0496">Mitochondrion</keyword>
<dbReference type="GO" id="GO:0005743">
    <property type="term" value="C:mitochondrial inner membrane"/>
    <property type="evidence" value="ECO:0007669"/>
    <property type="project" value="UniProtKB-SubCell"/>
</dbReference>
<evidence type="ECO:0000313" key="32">
    <source>
        <dbReference type="Proteomes" id="UP001152798"/>
    </source>
</evidence>
<evidence type="ECO:0000256" key="26">
    <source>
        <dbReference type="ARBA" id="ARBA00044480"/>
    </source>
</evidence>
<proteinExistence type="inferred from homology"/>
<comment type="catalytic activity">
    <reaction evidence="17">
        <text>1-(9Z-octadecenoyl)-sn-glycerol + ATP = 1-(9Z-octadecenoyl)-sn-glycero-3-phosphate + ADP + H(+)</text>
        <dbReference type="Rhea" id="RHEA:41079"/>
        <dbReference type="ChEBI" id="CHEBI:15378"/>
        <dbReference type="ChEBI" id="CHEBI:30616"/>
        <dbReference type="ChEBI" id="CHEBI:74544"/>
        <dbReference type="ChEBI" id="CHEBI:75757"/>
        <dbReference type="ChEBI" id="CHEBI:456216"/>
    </reaction>
    <physiologicalReaction direction="left-to-right" evidence="17">
        <dbReference type="Rhea" id="RHEA:41080"/>
    </physiologicalReaction>
</comment>
<dbReference type="Gene3D" id="3.40.50.10330">
    <property type="entry name" value="Probable inorganic polyphosphate/atp-NAD kinase, domain 1"/>
    <property type="match status" value="1"/>
</dbReference>
<evidence type="ECO:0000256" key="16">
    <source>
        <dbReference type="ARBA" id="ARBA00024483"/>
    </source>
</evidence>
<evidence type="ECO:0000256" key="10">
    <source>
        <dbReference type="ARBA" id="ARBA00022840"/>
    </source>
</evidence>
<evidence type="ECO:0000256" key="2">
    <source>
        <dbReference type="ARBA" id="ARBA00004569"/>
    </source>
</evidence>
<evidence type="ECO:0000256" key="4">
    <source>
        <dbReference type="ARBA" id="ARBA00005175"/>
    </source>
</evidence>
<sequence length="429" mass="47989">MKKLFGTLRNHWKKSTLGVAVLAYGINYGLNSFELGSMMRTVCAEAVKHGDRPISDGKPRRITVILNPASNNRKSKKNFENYCAPLLYLSGVYVSVIETEREGHGRDIIKKIDPKTDAVIVAGGDGTLSEIITGLMRYKGELCKIPIGVLPLGKTNTLAKRLYGVEDCVSYTGMVNATMAIIKGNTKTIDAFRIELLQSTEVEARPPVYGVSGIEWGLWRHVKKQKDAFWYLGPFGKYAPLIFHGNALEKEVTAKVRYTKPCSGCSDCYSQRPDLMLQSSSQQQVGSRWWNVLSLKNRRLQNQGMQAVDYSKITNPECSRIEEISVKTSDLSVVTSNDPFVDLNKEKPHLLLSIAPKTKYQGQLLFDGYKFLNEGKPSIGKIEMKQLEIRPETAKTEGDEENLSIDNEDFEVRPIRVTVLPNAVNVFCP</sequence>
<evidence type="ECO:0000259" key="30">
    <source>
        <dbReference type="PROSITE" id="PS50146"/>
    </source>
</evidence>
<evidence type="ECO:0000256" key="13">
    <source>
        <dbReference type="ARBA" id="ARBA00023136"/>
    </source>
</evidence>
<dbReference type="GO" id="GO:0005758">
    <property type="term" value="C:mitochondrial intermembrane space"/>
    <property type="evidence" value="ECO:0007669"/>
    <property type="project" value="UniProtKB-SubCell"/>
</dbReference>
<feature type="domain" description="DAGKc" evidence="30">
    <location>
        <begin position="57"/>
        <end position="198"/>
    </location>
</feature>
<evidence type="ECO:0000256" key="11">
    <source>
        <dbReference type="ARBA" id="ARBA00023098"/>
    </source>
</evidence>
<evidence type="ECO:0000256" key="15">
    <source>
        <dbReference type="ARBA" id="ARBA00023411"/>
    </source>
</evidence>
<evidence type="ECO:0000256" key="3">
    <source>
        <dbReference type="ARBA" id="ARBA00004637"/>
    </source>
</evidence>
<dbReference type="GO" id="GO:0046513">
    <property type="term" value="P:ceramide biosynthetic process"/>
    <property type="evidence" value="ECO:0007669"/>
    <property type="project" value="TreeGrafter"/>
</dbReference>
<dbReference type="GO" id="GO:0004143">
    <property type="term" value="F:ATP-dependent diacylglycerol kinase activity"/>
    <property type="evidence" value="ECO:0007669"/>
    <property type="project" value="UniProtKB-EC"/>
</dbReference>
<dbReference type="OrthoDB" id="9979394at2759"/>
<dbReference type="SMART" id="SM00046">
    <property type="entry name" value="DAGKc"/>
    <property type="match status" value="1"/>
</dbReference>
<comment type="catalytic activity">
    <reaction evidence="20">
        <text>1-hexadecanoyl-sn-glycerol + ATP = 1-hexadecanoyl-sn-glycero-3-phosphate + ADP + H(+)</text>
        <dbReference type="Rhea" id="RHEA:43308"/>
        <dbReference type="ChEBI" id="CHEBI:15378"/>
        <dbReference type="ChEBI" id="CHEBI:30616"/>
        <dbReference type="ChEBI" id="CHEBI:57518"/>
        <dbReference type="ChEBI" id="CHEBI:75542"/>
        <dbReference type="ChEBI" id="CHEBI:456216"/>
    </reaction>
    <physiologicalReaction direction="left-to-right" evidence="20">
        <dbReference type="Rhea" id="RHEA:43309"/>
    </physiologicalReaction>
</comment>
<comment type="catalytic activity">
    <reaction evidence="19">
        <text>2-(5Z,8Z,11Z,14Z-eicosatetraenoyl)-glycerol + ATP = 2-(5Z,8Z,11Z,14Z-eicosatetraenoyl)-sn-glycero-3-phosphate + ADP + H(+)</text>
        <dbReference type="Rhea" id="RHEA:43316"/>
        <dbReference type="ChEBI" id="CHEBI:15378"/>
        <dbReference type="ChEBI" id="CHEBI:30616"/>
        <dbReference type="ChEBI" id="CHEBI:52392"/>
        <dbReference type="ChEBI" id="CHEBI:78209"/>
        <dbReference type="ChEBI" id="CHEBI:456216"/>
    </reaction>
    <physiologicalReaction direction="left-to-right" evidence="19">
        <dbReference type="Rhea" id="RHEA:43317"/>
    </physiologicalReaction>
</comment>
<evidence type="ECO:0000256" key="29">
    <source>
        <dbReference type="ARBA" id="ARBA00048876"/>
    </source>
</evidence>
<dbReference type="EC" id="2.7.1.107" evidence="5"/>
<evidence type="ECO:0000256" key="5">
    <source>
        <dbReference type="ARBA" id="ARBA00012133"/>
    </source>
</evidence>
<comment type="similarity">
    <text evidence="21">Belongs to the AGK family.</text>
</comment>
<comment type="cofactor">
    <cofactor evidence="1">
        <name>Mg(2+)</name>
        <dbReference type="ChEBI" id="CHEBI:18420"/>
    </cofactor>
</comment>
<evidence type="ECO:0000256" key="17">
    <source>
        <dbReference type="ARBA" id="ARBA00024505"/>
    </source>
</evidence>
<keyword evidence="9" id="KW-0999">Mitochondrion inner membrane</keyword>
<evidence type="ECO:0000256" key="23">
    <source>
        <dbReference type="ARBA" id="ARBA00026098"/>
    </source>
</evidence>
<dbReference type="InterPro" id="IPR001206">
    <property type="entry name" value="Diacylglycerol_kinase_cat_dom"/>
</dbReference>
<evidence type="ECO:0000256" key="27">
    <source>
        <dbReference type="ARBA" id="ARBA00048034"/>
    </source>
</evidence>
<dbReference type="InterPro" id="IPR017438">
    <property type="entry name" value="ATP-NAD_kinase_N"/>
</dbReference>
<evidence type="ECO:0000256" key="22">
    <source>
        <dbReference type="ARBA" id="ARBA00026096"/>
    </source>
</evidence>
<comment type="catalytic activity">
    <reaction evidence="28">
        <text>a monoacylglycerol + ATP = a monoacyl-sn-glycero-3-phosphate + ADP + H(+)</text>
        <dbReference type="Rhea" id="RHEA:19293"/>
        <dbReference type="ChEBI" id="CHEBI:15378"/>
        <dbReference type="ChEBI" id="CHEBI:17408"/>
        <dbReference type="ChEBI" id="CHEBI:30616"/>
        <dbReference type="ChEBI" id="CHEBI:77589"/>
        <dbReference type="ChEBI" id="CHEBI:456216"/>
        <dbReference type="EC" id="2.7.1.94"/>
    </reaction>
    <physiologicalReaction direction="left-to-right" evidence="28">
        <dbReference type="Rhea" id="RHEA:19294"/>
    </physiologicalReaction>
</comment>
<evidence type="ECO:0000256" key="18">
    <source>
        <dbReference type="ARBA" id="ARBA00024512"/>
    </source>
</evidence>
<protein>
    <recommendedName>
        <fullName evidence="24">Acylglycerol kinase, mitochondrial</fullName>
        <ecNumber evidence="5">2.7.1.107</ecNumber>
        <ecNumber evidence="22">2.7.1.138</ecNumber>
        <ecNumber evidence="23">2.7.1.94</ecNumber>
    </recommendedName>
    <alternativeName>
        <fullName evidence="25">Multiple substrate lipid kinase</fullName>
    </alternativeName>
</protein>
<dbReference type="EMBL" id="OV725083">
    <property type="protein sequence ID" value="CAH1407135.1"/>
    <property type="molecule type" value="Genomic_DNA"/>
</dbReference>
<comment type="pathway">
    <text evidence="4">Lipid metabolism; glycerolipid metabolism.</text>
</comment>
<comment type="catalytic activity">
    <reaction evidence="29">
        <text>N-(hexanoyl)sphing-4-enine + ATP = N-hexanoylsphing-4-enine 1-phosphate + ADP + H(+)</text>
        <dbReference type="Rhea" id="RHEA:43312"/>
        <dbReference type="ChEBI" id="CHEBI:15378"/>
        <dbReference type="ChEBI" id="CHEBI:30616"/>
        <dbReference type="ChEBI" id="CHEBI:63867"/>
        <dbReference type="ChEBI" id="CHEBI:82959"/>
        <dbReference type="ChEBI" id="CHEBI:456216"/>
    </reaction>
    <physiologicalReaction direction="left-to-right" evidence="29">
        <dbReference type="Rhea" id="RHEA:43313"/>
    </physiologicalReaction>
</comment>
<evidence type="ECO:0000256" key="12">
    <source>
        <dbReference type="ARBA" id="ARBA00023128"/>
    </source>
</evidence>
<dbReference type="Pfam" id="PF19712">
    <property type="entry name" value="AGK_C"/>
    <property type="match status" value="1"/>
</dbReference>
<dbReference type="EC" id="2.7.1.94" evidence="23"/>
<evidence type="ECO:0000256" key="25">
    <source>
        <dbReference type="ARBA" id="ARBA00030553"/>
    </source>
</evidence>
<evidence type="ECO:0000313" key="31">
    <source>
        <dbReference type="EMBL" id="CAH1407135.1"/>
    </source>
</evidence>
<dbReference type="GO" id="GO:0046512">
    <property type="term" value="P:sphingosine biosynthetic process"/>
    <property type="evidence" value="ECO:0007669"/>
    <property type="project" value="TreeGrafter"/>
</dbReference>
<accession>A0A9P0HSC3</accession>
<evidence type="ECO:0000256" key="9">
    <source>
        <dbReference type="ARBA" id="ARBA00022792"/>
    </source>
</evidence>
<comment type="subcellular location">
    <subcellularLocation>
        <location evidence="3">Mitochondrion inner membrane</location>
        <topology evidence="3">Peripheral membrane protein</topology>
    </subcellularLocation>
    <subcellularLocation>
        <location evidence="2">Mitochondrion intermembrane space</location>
    </subcellularLocation>
</comment>
<keyword evidence="32" id="KW-1185">Reference proteome</keyword>
<keyword evidence="11" id="KW-0443">Lipid metabolism</keyword>
<dbReference type="Pfam" id="PF00781">
    <property type="entry name" value="DAGK_cat"/>
    <property type="match status" value="1"/>
</dbReference>
<organism evidence="31 32">
    <name type="scientific">Nezara viridula</name>
    <name type="common">Southern green stink bug</name>
    <name type="synonym">Cimex viridulus</name>
    <dbReference type="NCBI Taxonomy" id="85310"/>
    <lineage>
        <taxon>Eukaryota</taxon>
        <taxon>Metazoa</taxon>
        <taxon>Ecdysozoa</taxon>
        <taxon>Arthropoda</taxon>
        <taxon>Hexapoda</taxon>
        <taxon>Insecta</taxon>
        <taxon>Pterygota</taxon>
        <taxon>Neoptera</taxon>
        <taxon>Paraneoptera</taxon>
        <taxon>Hemiptera</taxon>
        <taxon>Heteroptera</taxon>
        <taxon>Panheteroptera</taxon>
        <taxon>Pentatomomorpha</taxon>
        <taxon>Pentatomoidea</taxon>
        <taxon>Pentatomidae</taxon>
        <taxon>Pentatominae</taxon>
        <taxon>Nezara</taxon>
    </lineage>
</organism>
<dbReference type="GO" id="GO:0005524">
    <property type="term" value="F:ATP binding"/>
    <property type="evidence" value="ECO:0007669"/>
    <property type="project" value="UniProtKB-KW"/>
</dbReference>
<evidence type="ECO:0000256" key="20">
    <source>
        <dbReference type="ARBA" id="ARBA00024636"/>
    </source>
</evidence>
<evidence type="ECO:0000256" key="6">
    <source>
        <dbReference type="ARBA" id="ARBA00022679"/>
    </source>
</evidence>
<comment type="catalytic activity">
    <reaction evidence="18">
        <text>a 1-acyl-sn-glycerol + ATP = a 1-acyl-sn-glycero-3-phosphate + ADP + H(+)</text>
        <dbReference type="Rhea" id="RHEA:33747"/>
        <dbReference type="ChEBI" id="CHEBI:15378"/>
        <dbReference type="ChEBI" id="CHEBI:30616"/>
        <dbReference type="ChEBI" id="CHEBI:57970"/>
        <dbReference type="ChEBI" id="CHEBI:64683"/>
        <dbReference type="ChEBI" id="CHEBI:456216"/>
    </reaction>
    <physiologicalReaction direction="left-to-right" evidence="18">
        <dbReference type="Rhea" id="RHEA:33748"/>
    </physiologicalReaction>
</comment>